<organism evidence="1">
    <name type="scientific">Ornithodoros brasiliensis</name>
    <name type="common">Mouro tick</name>
    <dbReference type="NCBI Taxonomy" id="888526"/>
    <lineage>
        <taxon>Eukaryota</taxon>
        <taxon>Metazoa</taxon>
        <taxon>Ecdysozoa</taxon>
        <taxon>Arthropoda</taxon>
        <taxon>Chelicerata</taxon>
        <taxon>Arachnida</taxon>
        <taxon>Acari</taxon>
        <taxon>Parasitiformes</taxon>
        <taxon>Ixodida</taxon>
        <taxon>Ixodoidea</taxon>
        <taxon>Argasidae</taxon>
        <taxon>Ornithodorinae</taxon>
        <taxon>Ornithodoros</taxon>
    </lineage>
</organism>
<protein>
    <submittedName>
        <fullName evidence="1">Uncharacterized protein</fullName>
    </submittedName>
</protein>
<evidence type="ECO:0000313" key="1">
    <source>
        <dbReference type="EMBL" id="JAT78801.1"/>
    </source>
</evidence>
<proteinExistence type="predicted"/>
<name>A0A1D2AI79_ORNBR</name>
<dbReference type="AlphaFoldDB" id="A0A1D2AI79"/>
<reference evidence="1" key="1">
    <citation type="submission" date="2016-07" db="EMBL/GenBank/DDBJ databases">
        <title>Salivary Glands transcriptome analysis on engorged females of Ornithodoros brasiliensis (Acari:Argasidae).</title>
        <authorList>
            <person name="Simons S.M."/>
            <person name="Carvalho E."/>
            <person name="Junqueira-de-Azevedo I."/>
            <person name="Ho P.L."/>
            <person name="Giovanni D."/>
            <person name="Mendonca R."/>
            <person name="Onofrio V."/>
            <person name="Landulfo G."/>
            <person name="Ramirez D."/>
            <person name="Barros-Battesti D."/>
        </authorList>
    </citation>
    <scope>NUCLEOTIDE SEQUENCE</scope>
    <source>
        <strain evidence="1">Female</strain>
        <tissue evidence="1">Salivary gland</tissue>
    </source>
</reference>
<feature type="non-terminal residue" evidence="1">
    <location>
        <position position="1"/>
    </location>
</feature>
<accession>A0A1D2AI79</accession>
<sequence length="68" mass="7106">EKADGTLSIKSCNLKVLPGKIGTHATPETATICVNHGIAVRTFAGRFTLYAGSYMAPSTTSCGSEIIF</sequence>
<dbReference type="EMBL" id="GETE01001061">
    <property type="protein sequence ID" value="JAT78801.1"/>
    <property type="molecule type" value="Transcribed_RNA"/>
</dbReference>